<name>A0A150H490_GONPE</name>
<feature type="compositionally biased region" description="Gly residues" evidence="2">
    <location>
        <begin position="31"/>
        <end position="40"/>
    </location>
</feature>
<reference evidence="6" key="1">
    <citation type="journal article" date="2016" name="Nat. Commun.">
        <title>The Gonium pectorale genome demonstrates co-option of cell cycle regulation during the evolution of multicellularity.</title>
        <authorList>
            <person name="Hanschen E.R."/>
            <person name="Marriage T.N."/>
            <person name="Ferris P.J."/>
            <person name="Hamaji T."/>
            <person name="Toyoda A."/>
            <person name="Fujiyama A."/>
            <person name="Neme R."/>
            <person name="Noguchi H."/>
            <person name="Minakuchi Y."/>
            <person name="Suzuki M."/>
            <person name="Kawai-Toyooka H."/>
            <person name="Smith D.R."/>
            <person name="Sparks H."/>
            <person name="Anderson J."/>
            <person name="Bakaric R."/>
            <person name="Luria V."/>
            <person name="Karger A."/>
            <person name="Kirschner M.W."/>
            <person name="Durand P.M."/>
            <person name="Michod R.E."/>
            <person name="Nozaki H."/>
            <person name="Olson B.J."/>
        </authorList>
    </citation>
    <scope>NUCLEOTIDE SEQUENCE [LARGE SCALE GENOMIC DNA]</scope>
    <source>
        <strain evidence="6">NIES-2863</strain>
    </source>
</reference>
<organism evidence="5 6">
    <name type="scientific">Gonium pectorale</name>
    <name type="common">Green alga</name>
    <dbReference type="NCBI Taxonomy" id="33097"/>
    <lineage>
        <taxon>Eukaryota</taxon>
        <taxon>Viridiplantae</taxon>
        <taxon>Chlorophyta</taxon>
        <taxon>core chlorophytes</taxon>
        <taxon>Chlorophyceae</taxon>
        <taxon>CS clade</taxon>
        <taxon>Chlamydomonadales</taxon>
        <taxon>Volvocaceae</taxon>
        <taxon>Gonium</taxon>
    </lineage>
</organism>
<dbReference type="GO" id="GO:0005737">
    <property type="term" value="C:cytoplasm"/>
    <property type="evidence" value="ECO:0007669"/>
    <property type="project" value="TreeGrafter"/>
</dbReference>
<dbReference type="EMBL" id="LSYV01000002">
    <property type="protein sequence ID" value="KXZ56873.1"/>
    <property type="molecule type" value="Genomic_DNA"/>
</dbReference>
<dbReference type="GO" id="GO:0043565">
    <property type="term" value="F:sequence-specific DNA binding"/>
    <property type="evidence" value="ECO:0007669"/>
    <property type="project" value="TreeGrafter"/>
</dbReference>
<feature type="compositionally biased region" description="Low complexity" evidence="2">
    <location>
        <begin position="214"/>
        <end position="231"/>
    </location>
</feature>
<dbReference type="PANTHER" id="PTHR12480:SF6">
    <property type="entry name" value="2-OXOGLUTARATE AND IRON-DEPENDENT OXYGENASE JMJD4"/>
    <property type="match status" value="1"/>
</dbReference>
<dbReference type="OrthoDB" id="424465at2759"/>
<comment type="caution">
    <text evidence="5">The sequence shown here is derived from an EMBL/GenBank/DDBJ whole genome shotgun (WGS) entry which is preliminary data.</text>
</comment>
<dbReference type="GO" id="GO:0016706">
    <property type="term" value="F:2-oxoglutarate-dependent dioxygenase activity"/>
    <property type="evidence" value="ECO:0007669"/>
    <property type="project" value="TreeGrafter"/>
</dbReference>
<feature type="region of interest" description="Disordered" evidence="2">
    <location>
        <begin position="187"/>
        <end position="301"/>
    </location>
</feature>
<dbReference type="GO" id="GO:0045905">
    <property type="term" value="P:positive regulation of translational termination"/>
    <property type="evidence" value="ECO:0007669"/>
    <property type="project" value="TreeGrafter"/>
</dbReference>
<sequence>MLSGRSALLSLRAALATRPAAGPAACGTGGAGGGGGGGAGAPQRQPGEPGCSGAVEAVEAAAIPDGHHYRRLPSREAAELSYDEFVRQYMAPNLPVVIRGATAGWRASSEWRTPEGGLRLDPLQQLAGRCRVCVTDTRNSQDDGCGDVRTVSLEDFLAWWRSRAAVQRPGGQPVAVAVPVPAGLSPAWEPGREAVPHPGPLQTSNQPPPAHTSPGQPLAAPELPQPAAKQAHGTATLPAGSAAGASDEASPAPAPGRECSGHDGAGAGPRGSAHEVGGAGLPAEPGPERPEDPAPATSDGSGPLAASGLWYLKDWHFVAEFPDYGAYRLPVYFADDWLNAFYDSRATERQLGATSAARAQQDPHAAPAAGSTGGASSPDAAGLCRADVAAEAAPPPSTSSASAPASAPTSTPAPAAFTSDYRFCYLGPAGTWTPLHSDVLRSHSWSANVCGRKRWLLLAPNHTHLLYDRRGLAMAPHLEPGRVGSGCEPGDFPGLHEARAHAFELVQEAGDAVFVPSGWHHCVENLEDTLSLNHNWLNGHNCHWTWALLRRQYVDAAEAIQDCRPLCPVDEFEDLVQSNLEANMGLSWLGWVGLLECAVKGALRNLEEHEASTSGLTGTAAEAKMTALLALERAGQVLCVKFSTPAGPNEFDNACWAKDPCGNATRPAAWNYSTPCPSPRGNATCEALPSPYTKCSDWVSVTNATQVACAPLECCASPQGRSFTASFCTPKNVTCMDYGPNGYACMPQQACPADRAELT</sequence>
<dbReference type="Gene3D" id="2.60.120.650">
    <property type="entry name" value="Cupin"/>
    <property type="match status" value="2"/>
</dbReference>
<dbReference type="Proteomes" id="UP000075714">
    <property type="component" value="Unassembled WGS sequence"/>
</dbReference>
<dbReference type="SMART" id="SM00558">
    <property type="entry name" value="JmjC"/>
    <property type="match status" value="1"/>
</dbReference>
<gene>
    <name evidence="5" type="ORF">GPECTOR_1g788</name>
</gene>
<evidence type="ECO:0000256" key="2">
    <source>
        <dbReference type="SAM" id="MobiDB-lite"/>
    </source>
</evidence>
<dbReference type="InterPro" id="IPR003347">
    <property type="entry name" value="JmjC_dom"/>
</dbReference>
<feature type="chain" id="PRO_5007562440" description="JmjC domain-containing protein" evidence="3">
    <location>
        <begin position="17"/>
        <end position="759"/>
    </location>
</feature>
<dbReference type="GO" id="GO:0005634">
    <property type="term" value="C:nucleus"/>
    <property type="evidence" value="ECO:0007669"/>
    <property type="project" value="TreeGrafter"/>
</dbReference>
<evidence type="ECO:0000256" key="1">
    <source>
        <dbReference type="ARBA" id="ARBA00006801"/>
    </source>
</evidence>
<proteinExistence type="inferred from homology"/>
<feature type="region of interest" description="Disordered" evidence="2">
    <location>
        <begin position="352"/>
        <end position="411"/>
    </location>
</feature>
<feature type="compositionally biased region" description="Low complexity" evidence="2">
    <location>
        <begin position="238"/>
        <end position="251"/>
    </location>
</feature>
<dbReference type="PROSITE" id="PS51184">
    <property type="entry name" value="JMJC"/>
    <property type="match status" value="1"/>
</dbReference>
<feature type="region of interest" description="Disordered" evidence="2">
    <location>
        <begin position="31"/>
        <end position="52"/>
    </location>
</feature>
<comment type="similarity">
    <text evidence="1">Belongs to the JARID1 histone demethylase family.</text>
</comment>
<feature type="compositionally biased region" description="Low complexity" evidence="2">
    <location>
        <begin position="398"/>
        <end position="411"/>
    </location>
</feature>
<dbReference type="Pfam" id="PF13621">
    <property type="entry name" value="Cupin_8"/>
    <property type="match status" value="1"/>
</dbReference>
<keyword evidence="3" id="KW-0732">Signal</keyword>
<protein>
    <recommendedName>
        <fullName evidence="4">JmjC domain-containing protein</fullName>
    </recommendedName>
</protein>
<dbReference type="InterPro" id="IPR050910">
    <property type="entry name" value="JMJD6_ArgDemeth/LysHydrox"/>
</dbReference>
<keyword evidence="6" id="KW-1185">Reference proteome</keyword>
<dbReference type="STRING" id="33097.A0A150H490"/>
<dbReference type="SUPFAM" id="SSF51197">
    <property type="entry name" value="Clavaminate synthase-like"/>
    <property type="match status" value="1"/>
</dbReference>
<evidence type="ECO:0000313" key="5">
    <source>
        <dbReference type="EMBL" id="KXZ56873.1"/>
    </source>
</evidence>
<dbReference type="PANTHER" id="PTHR12480">
    <property type="entry name" value="ARGININE DEMETHYLASE AND LYSYL-HYDROXYLASE JMJD"/>
    <property type="match status" value="1"/>
</dbReference>
<accession>A0A150H490</accession>
<evidence type="ECO:0000259" key="4">
    <source>
        <dbReference type="PROSITE" id="PS51184"/>
    </source>
</evidence>
<feature type="compositionally biased region" description="Low complexity" evidence="2">
    <location>
        <begin position="363"/>
        <end position="382"/>
    </location>
</feature>
<evidence type="ECO:0000313" key="6">
    <source>
        <dbReference type="Proteomes" id="UP000075714"/>
    </source>
</evidence>
<dbReference type="InterPro" id="IPR041667">
    <property type="entry name" value="Cupin_8"/>
</dbReference>
<feature type="signal peptide" evidence="3">
    <location>
        <begin position="1"/>
        <end position="16"/>
    </location>
</feature>
<feature type="domain" description="JmjC" evidence="4">
    <location>
        <begin position="392"/>
        <end position="553"/>
    </location>
</feature>
<evidence type="ECO:0000256" key="3">
    <source>
        <dbReference type="SAM" id="SignalP"/>
    </source>
</evidence>
<dbReference type="AlphaFoldDB" id="A0A150H490"/>